<keyword evidence="2" id="KW-1185">Reference proteome</keyword>
<sequence length="60" mass="6772">MTKAAGFPQRFVKEIAPLCRDGFHFYLRQFAFHIAKSFMYKVLGDVANKSDGPGELTNGF</sequence>
<proteinExistence type="predicted"/>
<name>A0ABM6XWM3_9PROT</name>
<reference evidence="1 2" key="1">
    <citation type="submission" date="2018-08" db="EMBL/GenBank/DDBJ databases">
        <title>Complete genome sequence of type strain Thalassospira indica MCCC 1A01103T, isolated from isolated from deep seawater of the Indian Ocean.</title>
        <authorList>
            <person name="Liu Y."/>
        </authorList>
    </citation>
    <scope>NUCLEOTIDE SEQUENCE [LARGE SCALE GENOMIC DNA]</scope>
    <source>
        <strain evidence="1 2">PB8BT</strain>
    </source>
</reference>
<evidence type="ECO:0000313" key="1">
    <source>
        <dbReference type="EMBL" id="AXO14093.1"/>
    </source>
</evidence>
<gene>
    <name evidence="1" type="ORF">DY252_07500</name>
</gene>
<accession>A0ABM6XWM3</accession>
<evidence type="ECO:0000313" key="2">
    <source>
        <dbReference type="Proteomes" id="UP000256971"/>
    </source>
</evidence>
<dbReference type="EMBL" id="CP031555">
    <property type="protein sequence ID" value="AXO14093.1"/>
    <property type="molecule type" value="Genomic_DNA"/>
</dbReference>
<dbReference type="Proteomes" id="UP000256971">
    <property type="component" value="Chromosome"/>
</dbReference>
<organism evidence="1 2">
    <name type="scientific">Thalassospira indica</name>
    <dbReference type="NCBI Taxonomy" id="1891279"/>
    <lineage>
        <taxon>Bacteria</taxon>
        <taxon>Pseudomonadati</taxon>
        <taxon>Pseudomonadota</taxon>
        <taxon>Alphaproteobacteria</taxon>
        <taxon>Rhodospirillales</taxon>
        <taxon>Thalassospiraceae</taxon>
        <taxon>Thalassospira</taxon>
    </lineage>
</organism>
<protein>
    <submittedName>
        <fullName evidence="1">Uncharacterized protein</fullName>
    </submittedName>
</protein>